<evidence type="ECO:0000313" key="2">
    <source>
        <dbReference type="EMBL" id="MBK1884333.1"/>
    </source>
</evidence>
<keyword evidence="1" id="KW-0472">Membrane</keyword>
<name>A0A934VXY3_9BACT</name>
<protein>
    <submittedName>
        <fullName evidence="2">Uncharacterized protein</fullName>
    </submittedName>
</protein>
<evidence type="ECO:0000256" key="1">
    <source>
        <dbReference type="SAM" id="Phobius"/>
    </source>
</evidence>
<feature type="transmembrane region" description="Helical" evidence="1">
    <location>
        <begin position="18"/>
        <end position="41"/>
    </location>
</feature>
<proteinExistence type="predicted"/>
<dbReference type="RefSeq" id="WP_200273420.1">
    <property type="nucleotide sequence ID" value="NZ_JAENIJ010000043.1"/>
</dbReference>
<feature type="transmembrane region" description="Helical" evidence="1">
    <location>
        <begin position="47"/>
        <end position="68"/>
    </location>
</feature>
<dbReference type="AlphaFoldDB" id="A0A934VXY3"/>
<keyword evidence="3" id="KW-1185">Reference proteome</keyword>
<sequence length="108" mass="11985">MNDLIPTHRAAKAFNRKYLWPTPLGIACWLGAVGTAKIWGLRVFLNTHFFFEMGIMVALLTSVIYAVRLAGKGRSLAPRWVFYLNLLFGPLVFTVQIVADLVSSLSGS</sequence>
<dbReference type="Proteomes" id="UP000603141">
    <property type="component" value="Unassembled WGS sequence"/>
</dbReference>
<reference evidence="2" key="1">
    <citation type="submission" date="2021-01" db="EMBL/GenBank/DDBJ databases">
        <title>Modified the classification status of verrucomicrobia.</title>
        <authorList>
            <person name="Feng X."/>
        </authorList>
    </citation>
    <scope>NUCLEOTIDE SEQUENCE</scope>
    <source>
        <strain evidence="2">KCTC 22041</strain>
    </source>
</reference>
<keyword evidence="1" id="KW-1133">Transmembrane helix</keyword>
<organism evidence="2 3">
    <name type="scientific">Luteolibacter pohnpeiensis</name>
    <dbReference type="NCBI Taxonomy" id="454153"/>
    <lineage>
        <taxon>Bacteria</taxon>
        <taxon>Pseudomonadati</taxon>
        <taxon>Verrucomicrobiota</taxon>
        <taxon>Verrucomicrobiia</taxon>
        <taxon>Verrucomicrobiales</taxon>
        <taxon>Verrucomicrobiaceae</taxon>
        <taxon>Luteolibacter</taxon>
    </lineage>
</organism>
<dbReference type="EMBL" id="JAENIJ010000043">
    <property type="protein sequence ID" value="MBK1884333.1"/>
    <property type="molecule type" value="Genomic_DNA"/>
</dbReference>
<comment type="caution">
    <text evidence="2">The sequence shown here is derived from an EMBL/GenBank/DDBJ whole genome shotgun (WGS) entry which is preliminary data.</text>
</comment>
<accession>A0A934VXY3</accession>
<keyword evidence="1" id="KW-0812">Transmembrane</keyword>
<gene>
    <name evidence="2" type="ORF">JIN85_18085</name>
</gene>
<feature type="transmembrane region" description="Helical" evidence="1">
    <location>
        <begin position="80"/>
        <end position="99"/>
    </location>
</feature>
<evidence type="ECO:0000313" key="3">
    <source>
        <dbReference type="Proteomes" id="UP000603141"/>
    </source>
</evidence>